<dbReference type="PANTHER" id="PTHR45962:SF1">
    <property type="entry name" value="N-FATTY-ACYL-AMINO ACID SYNTHASE_HYDROLASE PM20D1"/>
    <property type="match status" value="1"/>
</dbReference>
<evidence type="ECO:0000256" key="3">
    <source>
        <dbReference type="ARBA" id="ARBA00022723"/>
    </source>
</evidence>
<comment type="similarity">
    <text evidence="1">Belongs to the peptidase M20A family.</text>
</comment>
<gene>
    <name evidence="9" type="ORF">CTEN210_10079</name>
</gene>
<dbReference type="PIRSF" id="PIRSF037217">
    <property type="entry name" value="Carboxypeptidase_S"/>
    <property type="match status" value="1"/>
</dbReference>
<feature type="binding site" evidence="7">
    <location>
        <position position="205"/>
    </location>
    <ligand>
        <name>Zn(2+)</name>
        <dbReference type="ChEBI" id="CHEBI:29105"/>
        <label>1</label>
    </ligand>
</feature>
<dbReference type="AlphaFoldDB" id="A0AAD3CWS9"/>
<evidence type="ECO:0000256" key="4">
    <source>
        <dbReference type="ARBA" id="ARBA00022801"/>
    </source>
</evidence>
<feature type="binding site" evidence="7">
    <location>
        <position position="516"/>
    </location>
    <ligand>
        <name>Zn(2+)</name>
        <dbReference type="ChEBI" id="CHEBI:29105"/>
        <label>1</label>
    </ligand>
</feature>
<evidence type="ECO:0000256" key="5">
    <source>
        <dbReference type="ARBA" id="ARBA00022833"/>
    </source>
</evidence>
<keyword evidence="5 7" id="KW-0862">Zinc</keyword>
<dbReference type="GO" id="GO:0006508">
    <property type="term" value="P:proteolysis"/>
    <property type="evidence" value="ECO:0007669"/>
    <property type="project" value="UniProtKB-KW"/>
</dbReference>
<accession>A0AAD3CWS9</accession>
<dbReference type="InterPro" id="IPR001261">
    <property type="entry name" value="ArgE/DapE_CS"/>
</dbReference>
<keyword evidence="10" id="KW-1185">Reference proteome</keyword>
<dbReference type="InterPro" id="IPR036264">
    <property type="entry name" value="Bact_exopeptidase_dim_dom"/>
</dbReference>
<dbReference type="Gene3D" id="3.40.630.10">
    <property type="entry name" value="Zn peptidases"/>
    <property type="match status" value="1"/>
</dbReference>
<feature type="binding site" evidence="7">
    <location>
        <position position="266"/>
    </location>
    <ligand>
        <name>Zn(2+)</name>
        <dbReference type="ChEBI" id="CHEBI:29105"/>
        <label>2</label>
    </ligand>
</feature>
<feature type="binding site" evidence="7">
    <location>
        <position position="240"/>
    </location>
    <ligand>
        <name>Zn(2+)</name>
        <dbReference type="ChEBI" id="CHEBI:29105"/>
        <label>1</label>
    </ligand>
</feature>
<evidence type="ECO:0000256" key="2">
    <source>
        <dbReference type="ARBA" id="ARBA00022670"/>
    </source>
</evidence>
<feature type="active site" description="Proton acceptor" evidence="6">
    <location>
        <position position="239"/>
    </location>
</feature>
<keyword evidence="4" id="KW-0378">Hydrolase</keyword>
<dbReference type="InterPro" id="IPR017141">
    <property type="entry name" value="Pept_M20_carboxypep"/>
</dbReference>
<dbReference type="PANTHER" id="PTHR45962">
    <property type="entry name" value="N-FATTY-ACYL-AMINO ACID SYNTHASE/HYDROLASE PM20D1"/>
    <property type="match status" value="1"/>
</dbReference>
<feature type="binding site" evidence="7">
    <location>
        <position position="205"/>
    </location>
    <ligand>
        <name>Zn(2+)</name>
        <dbReference type="ChEBI" id="CHEBI:29105"/>
        <label>2</label>
    </ligand>
</feature>
<dbReference type="Gene3D" id="3.30.70.360">
    <property type="match status" value="1"/>
</dbReference>
<comment type="caution">
    <text evidence="9">The sequence shown here is derived from an EMBL/GenBank/DDBJ whole genome shotgun (WGS) entry which is preliminary data.</text>
</comment>
<dbReference type="Proteomes" id="UP001054902">
    <property type="component" value="Unassembled WGS sequence"/>
</dbReference>
<reference evidence="9 10" key="1">
    <citation type="journal article" date="2021" name="Sci. Rep.">
        <title>The genome of the diatom Chaetoceros tenuissimus carries an ancient integrated fragment of an extant virus.</title>
        <authorList>
            <person name="Hongo Y."/>
            <person name="Kimura K."/>
            <person name="Takaki Y."/>
            <person name="Yoshida Y."/>
            <person name="Baba S."/>
            <person name="Kobayashi G."/>
            <person name="Nagasaki K."/>
            <person name="Hano T."/>
            <person name="Tomaru Y."/>
        </authorList>
    </citation>
    <scope>NUCLEOTIDE SEQUENCE [LARGE SCALE GENOMIC DNA]</scope>
    <source>
        <strain evidence="9 10">NIES-3715</strain>
    </source>
</reference>
<dbReference type="Pfam" id="PF01546">
    <property type="entry name" value="Peptidase_M20"/>
    <property type="match status" value="1"/>
</dbReference>
<dbReference type="FunFam" id="3.40.630.10:FF:000027">
    <property type="entry name" value="N-fatty-acyl-amino acid synthase/hydrolase PM20D1"/>
    <property type="match status" value="1"/>
</dbReference>
<dbReference type="InterPro" id="IPR047177">
    <property type="entry name" value="Pept_M20A"/>
</dbReference>
<proteinExistence type="inferred from homology"/>
<sequence>MTNQDNVVLCQFISPNEDTTAAGATKEKLPDSLRKCCPACAWKQEQMVMAEQKKSATNAEKVLQGVADRILAPSSPDEGLVKEVTSPLTERQIRYGSILSHAIQCKTVSYDEPKRNNQKYPELLKLHRILEQSFPIVYEQHPPEVINEYSLLFRIQGESDDLPIMLCAHLDVVPASEDTQENTWEQDPFGGKIVNGIVWGRGAIDNKHNVVSQLAAVEELLAAGLRPKRTTYISMGHDEEIFGDQGADKIAKVLAEENVKFEFILDEGTMCVLGALPGYAHPVALVGCAEKGFMNVELTVTGKGGHSSAPPIDAENENPIKIMSKAIYALESNPLPPHFQKNSIFRNTLEYVANHMKKPLNVIFRNFWFFGPLFKKILLKASNGAAASIKTTTAVTKVNGGLKFNAMPTEVKAFVNHRIHPNDSIEKVLEHDRKVINDKRVRIELMDGSIGPSPISSHKTGGFKAIQAAVKTVLGYISTPSLCIGNTDTRCYWDFSENIYRFSPVPLTMKETTMFHGYNERIGVDALENMVDFYKTLLRSDEY</sequence>
<dbReference type="Gene3D" id="1.10.150.900">
    <property type="match status" value="1"/>
</dbReference>
<name>A0AAD3CWS9_9STRA</name>
<dbReference type="EMBL" id="BLLK01000047">
    <property type="protein sequence ID" value="GFH53603.1"/>
    <property type="molecule type" value="Genomic_DNA"/>
</dbReference>
<dbReference type="GO" id="GO:0004181">
    <property type="term" value="F:metallocarboxypeptidase activity"/>
    <property type="evidence" value="ECO:0007669"/>
    <property type="project" value="InterPro"/>
</dbReference>
<dbReference type="InterPro" id="IPR011650">
    <property type="entry name" value="Peptidase_M20_dimer"/>
</dbReference>
<evidence type="ECO:0000256" key="6">
    <source>
        <dbReference type="PIRSR" id="PIRSR037217-1"/>
    </source>
</evidence>
<dbReference type="SUPFAM" id="SSF53187">
    <property type="entry name" value="Zn-dependent exopeptidases"/>
    <property type="match status" value="1"/>
</dbReference>
<protein>
    <submittedName>
        <fullName evidence="9">Peptidase M20 family protein</fullName>
    </submittedName>
</protein>
<evidence type="ECO:0000259" key="8">
    <source>
        <dbReference type="Pfam" id="PF07687"/>
    </source>
</evidence>
<keyword evidence="2" id="KW-0645">Protease</keyword>
<feature type="active site" evidence="6">
    <location>
        <position position="171"/>
    </location>
</feature>
<evidence type="ECO:0000256" key="7">
    <source>
        <dbReference type="PIRSR" id="PIRSR037217-2"/>
    </source>
</evidence>
<dbReference type="SUPFAM" id="SSF55031">
    <property type="entry name" value="Bacterial exopeptidase dimerisation domain"/>
    <property type="match status" value="1"/>
</dbReference>
<organism evidence="9 10">
    <name type="scientific">Chaetoceros tenuissimus</name>
    <dbReference type="NCBI Taxonomy" id="426638"/>
    <lineage>
        <taxon>Eukaryota</taxon>
        <taxon>Sar</taxon>
        <taxon>Stramenopiles</taxon>
        <taxon>Ochrophyta</taxon>
        <taxon>Bacillariophyta</taxon>
        <taxon>Coscinodiscophyceae</taxon>
        <taxon>Chaetocerotophycidae</taxon>
        <taxon>Chaetocerotales</taxon>
        <taxon>Chaetocerotaceae</taxon>
        <taxon>Chaetoceros</taxon>
    </lineage>
</organism>
<dbReference type="InterPro" id="IPR002933">
    <property type="entry name" value="Peptidase_M20"/>
</dbReference>
<dbReference type="PROSITE" id="PS00758">
    <property type="entry name" value="ARGE_DAPE_CPG2_1"/>
    <property type="match status" value="1"/>
</dbReference>
<evidence type="ECO:0000256" key="1">
    <source>
        <dbReference type="ARBA" id="ARBA00006247"/>
    </source>
</evidence>
<dbReference type="Pfam" id="PF07687">
    <property type="entry name" value="M20_dimer"/>
    <property type="match status" value="1"/>
</dbReference>
<feature type="domain" description="Peptidase M20 dimerisation" evidence="8">
    <location>
        <begin position="289"/>
        <end position="439"/>
    </location>
</feature>
<keyword evidence="3 7" id="KW-0479">Metal-binding</keyword>
<feature type="binding site" evidence="7">
    <location>
        <position position="169"/>
    </location>
    <ligand>
        <name>Zn(2+)</name>
        <dbReference type="ChEBI" id="CHEBI:29105"/>
        <label>2</label>
    </ligand>
</feature>
<dbReference type="GO" id="GO:0046872">
    <property type="term" value="F:metal ion binding"/>
    <property type="evidence" value="ECO:0007669"/>
    <property type="project" value="UniProtKB-KW"/>
</dbReference>
<evidence type="ECO:0000313" key="10">
    <source>
        <dbReference type="Proteomes" id="UP001054902"/>
    </source>
</evidence>
<evidence type="ECO:0000313" key="9">
    <source>
        <dbReference type="EMBL" id="GFH53603.1"/>
    </source>
</evidence>